<evidence type="ECO:0000259" key="1">
    <source>
        <dbReference type="Pfam" id="PF14062"/>
    </source>
</evidence>
<gene>
    <name evidence="2" type="ORF">SAMN05421748_11074</name>
</gene>
<evidence type="ECO:0000313" key="2">
    <source>
        <dbReference type="EMBL" id="SNY49642.1"/>
    </source>
</evidence>
<organism evidence="2 3">
    <name type="scientific">Paractinoplanes atraurantiacus</name>
    <dbReference type="NCBI Taxonomy" id="1036182"/>
    <lineage>
        <taxon>Bacteria</taxon>
        <taxon>Bacillati</taxon>
        <taxon>Actinomycetota</taxon>
        <taxon>Actinomycetes</taxon>
        <taxon>Micromonosporales</taxon>
        <taxon>Micromonosporaceae</taxon>
        <taxon>Paractinoplanes</taxon>
    </lineage>
</organism>
<dbReference type="EMBL" id="OBDY01000010">
    <property type="protein sequence ID" value="SNY49642.1"/>
    <property type="molecule type" value="Genomic_DNA"/>
</dbReference>
<proteinExistence type="predicted"/>
<reference evidence="3" key="1">
    <citation type="submission" date="2017-09" db="EMBL/GenBank/DDBJ databases">
        <authorList>
            <person name="Varghese N."/>
            <person name="Submissions S."/>
        </authorList>
    </citation>
    <scope>NUCLEOTIDE SEQUENCE [LARGE SCALE GENOMIC DNA]</scope>
    <source>
        <strain evidence="3">CGMCC 4.6857</strain>
    </source>
</reference>
<dbReference type="InterPro" id="IPR025349">
    <property type="entry name" value="DUF4253"/>
</dbReference>
<feature type="domain" description="DUF4253" evidence="1">
    <location>
        <begin position="67"/>
        <end position="165"/>
    </location>
</feature>
<dbReference type="Proteomes" id="UP000219612">
    <property type="component" value="Unassembled WGS sequence"/>
</dbReference>
<evidence type="ECO:0000313" key="3">
    <source>
        <dbReference type="Proteomes" id="UP000219612"/>
    </source>
</evidence>
<dbReference type="Pfam" id="PF14062">
    <property type="entry name" value="DUF4253"/>
    <property type="match status" value="1"/>
</dbReference>
<dbReference type="RefSeq" id="WP_179855298.1">
    <property type="nucleotide sequence ID" value="NZ_OBDY01000010.1"/>
</dbReference>
<protein>
    <recommendedName>
        <fullName evidence="1">DUF4253 domain-containing protein</fullName>
    </recommendedName>
</protein>
<dbReference type="AlphaFoldDB" id="A0A285INT7"/>
<sequence length="169" mass="18595">MLEPDFHHDRSPSDLIAWARTADVDAELARLPGFSIWGRDPETLGTGDEGYDLDGYDVSHFGEPELLVILPRPEPWTAFAYLNPYGVWGTPGDLLLAAARRWHERYGAAPTTIGLAIGFTVPRPPAGLADAERLAVEHVAIAGLTAGTTTRAYARALLELDRWCLYERP</sequence>
<name>A0A285INT7_9ACTN</name>
<keyword evidence="3" id="KW-1185">Reference proteome</keyword>
<accession>A0A285INT7</accession>